<gene>
    <name evidence="3" type="ORF">NAEGRDRAFT_72596</name>
</gene>
<organism evidence="4">
    <name type="scientific">Naegleria gruberi</name>
    <name type="common">Amoeba</name>
    <dbReference type="NCBI Taxonomy" id="5762"/>
    <lineage>
        <taxon>Eukaryota</taxon>
        <taxon>Discoba</taxon>
        <taxon>Heterolobosea</taxon>
        <taxon>Tetramitia</taxon>
        <taxon>Eutetramitia</taxon>
        <taxon>Vahlkampfiidae</taxon>
        <taxon>Naegleria</taxon>
    </lineage>
</organism>
<proteinExistence type="inferred from homology"/>
<dbReference type="Pfam" id="PF00106">
    <property type="entry name" value="adh_short"/>
    <property type="match status" value="2"/>
</dbReference>
<dbReference type="OMA" id="PGDMATD"/>
<dbReference type="STRING" id="5762.D2VUA9"/>
<dbReference type="RefSeq" id="XP_002672402.1">
    <property type="nucleotide sequence ID" value="XM_002672356.1"/>
</dbReference>
<dbReference type="eggNOG" id="KOG1204">
    <property type="taxonomic scope" value="Eukaryota"/>
</dbReference>
<comment type="similarity">
    <text evidence="1">Belongs to the short-chain dehydrogenases/reductases (SDR) family.</text>
</comment>
<dbReference type="SUPFAM" id="SSF51735">
    <property type="entry name" value="NAD(P)-binding Rossmann-fold domains"/>
    <property type="match status" value="1"/>
</dbReference>
<evidence type="ECO:0000313" key="3">
    <source>
        <dbReference type="EMBL" id="EFC39658.1"/>
    </source>
</evidence>
<evidence type="ECO:0000256" key="1">
    <source>
        <dbReference type="ARBA" id="ARBA00006484"/>
    </source>
</evidence>
<dbReference type="GO" id="GO:0050664">
    <property type="term" value="F:oxidoreductase activity, acting on NAD(P)H, oxygen as acceptor"/>
    <property type="evidence" value="ECO:0007669"/>
    <property type="project" value="TreeGrafter"/>
</dbReference>
<evidence type="ECO:0000313" key="4">
    <source>
        <dbReference type="Proteomes" id="UP000006671"/>
    </source>
</evidence>
<dbReference type="OrthoDB" id="153074at2759"/>
<dbReference type="Proteomes" id="UP000006671">
    <property type="component" value="Unassembled WGS sequence"/>
</dbReference>
<dbReference type="PANTHER" id="PTHR43008">
    <property type="entry name" value="BENZIL REDUCTASE"/>
    <property type="match status" value="1"/>
</dbReference>
<dbReference type="GeneID" id="8857670"/>
<dbReference type="PRINTS" id="PR00081">
    <property type="entry name" value="GDHRDH"/>
</dbReference>
<sequence>MQKLVSIVTGSSRGIGLHIAKSLSCLHGHTVVITGSNKEKLENSLKDIHQLGGEAAAICVDLSQPTCSSTVELFIDRESDKIVEKCKDPSLEIFNFAMRNFKRVDRLVCNAGVIGPIQNISQWNHEQATDLNQVFQVNLISVMQLCHYCLPELRKSPDGGRILLVSSGAATRAIDGWSAYCTSKAALNHFGMCLDLEERKQEKPVGILSIRPGVVDTQMQEQIRTVGNVESMKDYKNFVNLHENKELESPEKIGEILACLVDRFPMEWSGQFKSYNNEEVTQLISSFRIEKKL</sequence>
<dbReference type="FunCoup" id="D2VUA9">
    <property type="interactions" value="30"/>
</dbReference>
<accession>D2VUA9</accession>
<reference evidence="3 4" key="1">
    <citation type="journal article" date="2010" name="Cell">
        <title>The genome of Naegleria gruberi illuminates early eukaryotic versatility.</title>
        <authorList>
            <person name="Fritz-Laylin L.K."/>
            <person name="Prochnik S.E."/>
            <person name="Ginger M.L."/>
            <person name="Dacks J.B."/>
            <person name="Carpenter M.L."/>
            <person name="Field M.C."/>
            <person name="Kuo A."/>
            <person name="Paredez A."/>
            <person name="Chapman J."/>
            <person name="Pham J."/>
            <person name="Shu S."/>
            <person name="Neupane R."/>
            <person name="Cipriano M."/>
            <person name="Mancuso J."/>
            <person name="Tu H."/>
            <person name="Salamov A."/>
            <person name="Lindquist E."/>
            <person name="Shapiro H."/>
            <person name="Lucas S."/>
            <person name="Grigoriev I.V."/>
            <person name="Cande W.Z."/>
            <person name="Fulton C."/>
            <person name="Rokhsar D.S."/>
            <person name="Dawson S.C."/>
        </authorList>
    </citation>
    <scope>NUCLEOTIDE SEQUENCE [LARGE SCALE GENOMIC DNA]</scope>
    <source>
        <strain evidence="3 4">NEG-M</strain>
    </source>
</reference>
<dbReference type="EMBL" id="GG738898">
    <property type="protein sequence ID" value="EFC39658.1"/>
    <property type="molecule type" value="Genomic_DNA"/>
</dbReference>
<keyword evidence="4" id="KW-1185">Reference proteome</keyword>
<dbReference type="InterPro" id="IPR002347">
    <property type="entry name" value="SDR_fam"/>
</dbReference>
<name>D2VUA9_NAEGR</name>
<dbReference type="InParanoid" id="D2VUA9"/>
<protein>
    <submittedName>
        <fullName evidence="3">Predicted protein</fullName>
    </submittedName>
</protein>
<dbReference type="GO" id="GO:0016616">
    <property type="term" value="F:oxidoreductase activity, acting on the CH-OH group of donors, NAD or NADP as acceptor"/>
    <property type="evidence" value="ECO:0007669"/>
    <property type="project" value="UniProtKB-ARBA"/>
</dbReference>
<dbReference type="VEuPathDB" id="AmoebaDB:NAEGRDRAFT_72596"/>
<dbReference type="Gene3D" id="3.40.50.720">
    <property type="entry name" value="NAD(P)-binding Rossmann-like Domain"/>
    <property type="match status" value="1"/>
</dbReference>
<dbReference type="KEGG" id="ngr:NAEGRDRAFT_72596"/>
<dbReference type="AlphaFoldDB" id="D2VUA9"/>
<dbReference type="PANTHER" id="PTHR43008:SF8">
    <property type="entry name" value="BENZIL REDUCTASE ((S)-BENZOIN FORMING) IRC24"/>
    <property type="match status" value="1"/>
</dbReference>
<keyword evidence="2" id="KW-0560">Oxidoreductase</keyword>
<dbReference type="InterPro" id="IPR036291">
    <property type="entry name" value="NAD(P)-bd_dom_sf"/>
</dbReference>
<evidence type="ECO:0000256" key="2">
    <source>
        <dbReference type="ARBA" id="ARBA00023002"/>
    </source>
</evidence>